<keyword evidence="4" id="KW-0964">Secreted</keyword>
<dbReference type="NCBIfam" id="TIGR01376">
    <property type="entry name" value="POMP_repeat"/>
    <property type="match status" value="1"/>
</dbReference>
<evidence type="ECO:0000256" key="4">
    <source>
        <dbReference type="ARBA" id="ARBA00022525"/>
    </source>
</evidence>
<dbReference type="GO" id="GO:0005576">
    <property type="term" value="C:extracellular region"/>
    <property type="evidence" value="ECO:0007669"/>
    <property type="project" value="UniProtKB-SubCell"/>
</dbReference>
<dbReference type="Pfam" id="PF02415">
    <property type="entry name" value="Chlam_PMP"/>
    <property type="match status" value="2"/>
</dbReference>
<dbReference type="AlphaFoldDB" id="A0A9K3LLC0"/>
<dbReference type="OrthoDB" id="10507953at2759"/>
<gene>
    <name evidence="10" type="ORF">IV203_037439</name>
</gene>
<evidence type="ECO:0000256" key="3">
    <source>
        <dbReference type="ARBA" id="ARBA00004613"/>
    </source>
</evidence>
<reference evidence="10" key="2">
    <citation type="submission" date="2021-04" db="EMBL/GenBank/DDBJ databases">
        <authorList>
            <person name="Podell S."/>
        </authorList>
    </citation>
    <scope>NUCLEOTIDE SEQUENCE</scope>
    <source>
        <strain evidence="10">Hildebrandi</strain>
    </source>
</reference>
<feature type="region of interest" description="Disordered" evidence="8">
    <location>
        <begin position="292"/>
        <end position="480"/>
    </location>
</feature>
<evidence type="ECO:0000256" key="7">
    <source>
        <dbReference type="ARBA" id="ARBA00023237"/>
    </source>
</evidence>
<feature type="compositionally biased region" description="Low complexity" evidence="8">
    <location>
        <begin position="295"/>
        <end position="308"/>
    </location>
</feature>
<evidence type="ECO:0000313" key="10">
    <source>
        <dbReference type="EMBL" id="KAG7364237.1"/>
    </source>
</evidence>
<evidence type="ECO:0000256" key="1">
    <source>
        <dbReference type="ARBA" id="ARBA00004196"/>
    </source>
</evidence>
<sequence length="753" mass="80973">MKVCSIHCPLLSFSLAVLYALAAEAQQAPLLTQEELCPDYKEIDPLKPCQTIQSYGELKELIEQSPEGASIDLCPFFLQKVLSVDPIFVRKSVRVTCVRKTADDFCVINGMGHHLWIDTAEDTRWQGMSFRASNEHAVYIAGDVENAETASHTFCQTSFIKNVRFQDTRGGAFMAEPSSGTVNIVQCLFSENFSSTFGAAIYSRTNQLNVINSIFVRNRANGYGGAIFTATGANLMIRDTAFIGNNGRESHDIVYNPMAGTENFVDGAGNTMNNGDCRGIFDLSLGTCIPFVESTPQPTTRPTQNPSQEATEALPIPPTERPTTAATSTVTTNQPTFPPSKTPTSTPTSLPPSKTPTSTLTSLPPSKTPTSTPTFPLSKHPTIPPTGSKISSDNAPPTSRPTVALNSPQPTQTVANGNVSMNEPSLHPSALIGSQVGENPGPSHTDNPGPPSKVPTPYPITSSPIGHRPPLDPSMKPSHHEEIENGIHSMCHFDPFEGDCINVESFQDFYVAITQLDGDIVFCGGFQIRKPGTAPLRITADTDIRCLETCTIFGIGPFIQVGGPTSEVRFSNMKFMMAESDTAVQVSTTTSFSQTTFCDIEFEGNNVRSGRNGGALSVDERSGVVNVVRTTFTGNSASKGGAIYSHGFAMNVVESRFVDNKAYDVGNAIYIGEESQITINSSIFLLNTIVGISDVANRQDVAIAVEPSNTIRSGPRRGASIDAGNNRVIMSGVCNGFFNLWDSVCLEFAPMHL</sequence>
<dbReference type="InterPro" id="IPR003368">
    <property type="entry name" value="POMP_repeat"/>
</dbReference>
<feature type="signal peptide" evidence="9">
    <location>
        <begin position="1"/>
        <end position="22"/>
    </location>
</feature>
<comment type="subcellular location">
    <subcellularLocation>
        <location evidence="1">Cell envelope</location>
    </subcellularLocation>
    <subcellularLocation>
        <location evidence="2">Cell outer membrane</location>
    </subcellularLocation>
    <subcellularLocation>
        <location evidence="3">Secreted</location>
    </subcellularLocation>
</comment>
<feature type="compositionally biased region" description="Polar residues" evidence="8">
    <location>
        <begin position="388"/>
        <end position="423"/>
    </location>
</feature>
<evidence type="ECO:0000256" key="6">
    <source>
        <dbReference type="ARBA" id="ARBA00023136"/>
    </source>
</evidence>
<organism evidence="10 11">
    <name type="scientific">Nitzschia inconspicua</name>
    <dbReference type="NCBI Taxonomy" id="303405"/>
    <lineage>
        <taxon>Eukaryota</taxon>
        <taxon>Sar</taxon>
        <taxon>Stramenopiles</taxon>
        <taxon>Ochrophyta</taxon>
        <taxon>Bacillariophyta</taxon>
        <taxon>Bacillariophyceae</taxon>
        <taxon>Bacillariophycidae</taxon>
        <taxon>Bacillariales</taxon>
        <taxon>Bacillariaceae</taxon>
        <taxon>Nitzschia</taxon>
    </lineage>
</organism>
<comment type="caution">
    <text evidence="10">The sequence shown here is derived from an EMBL/GenBank/DDBJ whole genome shotgun (WGS) entry which is preliminary data.</text>
</comment>
<keyword evidence="11" id="KW-1185">Reference proteome</keyword>
<evidence type="ECO:0000256" key="9">
    <source>
        <dbReference type="SAM" id="SignalP"/>
    </source>
</evidence>
<proteinExistence type="predicted"/>
<dbReference type="Proteomes" id="UP000693970">
    <property type="component" value="Unassembled WGS sequence"/>
</dbReference>
<feature type="compositionally biased region" description="Pro residues" evidence="8">
    <location>
        <begin position="448"/>
        <end position="458"/>
    </location>
</feature>
<evidence type="ECO:0000256" key="8">
    <source>
        <dbReference type="SAM" id="MobiDB-lite"/>
    </source>
</evidence>
<evidence type="ECO:0000256" key="2">
    <source>
        <dbReference type="ARBA" id="ARBA00004442"/>
    </source>
</evidence>
<evidence type="ECO:0000256" key="5">
    <source>
        <dbReference type="ARBA" id="ARBA00022729"/>
    </source>
</evidence>
<name>A0A9K3LLC0_9STRA</name>
<dbReference type="PANTHER" id="PTHR11319">
    <property type="entry name" value="G PROTEIN-COUPLED RECEPTOR-RELATED"/>
    <property type="match status" value="1"/>
</dbReference>
<evidence type="ECO:0000313" key="11">
    <source>
        <dbReference type="Proteomes" id="UP000693970"/>
    </source>
</evidence>
<dbReference type="PANTHER" id="PTHR11319:SF35">
    <property type="entry name" value="OUTER MEMBRANE PROTEIN PMPC-RELATED"/>
    <property type="match status" value="1"/>
</dbReference>
<accession>A0A9K3LLC0</accession>
<feature type="chain" id="PRO_5039891937" evidence="9">
    <location>
        <begin position="23"/>
        <end position="753"/>
    </location>
</feature>
<keyword evidence="6" id="KW-0472">Membrane</keyword>
<protein>
    <submittedName>
        <fullName evidence="10">POMP domain polymorphic outer membrane protein</fullName>
    </submittedName>
</protein>
<feature type="compositionally biased region" description="Low complexity" evidence="8">
    <location>
        <begin position="355"/>
        <end position="379"/>
    </location>
</feature>
<feature type="compositionally biased region" description="Low complexity" evidence="8">
    <location>
        <begin position="321"/>
        <end position="335"/>
    </location>
</feature>
<keyword evidence="5 9" id="KW-0732">Signal</keyword>
<reference evidence="10" key="1">
    <citation type="journal article" date="2021" name="Sci. Rep.">
        <title>Diploid genomic architecture of Nitzschia inconspicua, an elite biomass production diatom.</title>
        <authorList>
            <person name="Oliver A."/>
            <person name="Podell S."/>
            <person name="Pinowska A."/>
            <person name="Traller J.C."/>
            <person name="Smith S.R."/>
            <person name="McClure R."/>
            <person name="Beliaev A."/>
            <person name="Bohutskyi P."/>
            <person name="Hill E.A."/>
            <person name="Rabines A."/>
            <person name="Zheng H."/>
            <person name="Allen L.Z."/>
            <person name="Kuo A."/>
            <person name="Grigoriev I.V."/>
            <person name="Allen A.E."/>
            <person name="Hazlebeck D."/>
            <person name="Allen E.E."/>
        </authorList>
    </citation>
    <scope>NUCLEOTIDE SEQUENCE</scope>
    <source>
        <strain evidence="10">Hildebrandi</strain>
    </source>
</reference>
<keyword evidence="7" id="KW-0998">Cell outer membrane</keyword>
<dbReference type="EMBL" id="JAGRRH010000009">
    <property type="protein sequence ID" value="KAG7364237.1"/>
    <property type="molecule type" value="Genomic_DNA"/>
</dbReference>